<dbReference type="SUPFAM" id="SSF53659">
    <property type="entry name" value="Isocitrate/Isopropylmalate dehydrogenase-like"/>
    <property type="match status" value="1"/>
</dbReference>
<dbReference type="GO" id="GO:0005737">
    <property type="term" value="C:cytoplasm"/>
    <property type="evidence" value="ECO:0007669"/>
    <property type="project" value="UniProtKB-SubCell"/>
</dbReference>
<evidence type="ECO:0000256" key="4">
    <source>
        <dbReference type="ARBA" id="ARBA00023002"/>
    </source>
</evidence>
<keyword evidence="10" id="KW-1185">Reference proteome</keyword>
<evidence type="ECO:0000313" key="10">
    <source>
        <dbReference type="Proteomes" id="UP000321638"/>
    </source>
</evidence>
<comment type="caution">
    <text evidence="9">The sequence shown here is derived from an EMBL/GenBank/DDBJ whole genome shotgun (WGS) entry which is preliminary data.</text>
</comment>
<comment type="similarity">
    <text evidence="7">Belongs to the PdxA family.</text>
</comment>
<keyword evidence="3 7" id="KW-0521">NADP</keyword>
<feature type="binding site" evidence="7">
    <location>
        <position position="292"/>
    </location>
    <ligand>
        <name>substrate</name>
    </ligand>
</feature>
<dbReference type="PANTHER" id="PTHR30004:SF6">
    <property type="entry name" value="D-THREONATE 4-PHOSPHATE DEHYDROGENASE"/>
    <property type="match status" value="1"/>
</dbReference>
<evidence type="ECO:0000256" key="8">
    <source>
        <dbReference type="SAM" id="MobiDB-lite"/>
    </source>
</evidence>
<keyword evidence="5 7" id="KW-0520">NAD</keyword>
<dbReference type="InterPro" id="IPR037510">
    <property type="entry name" value="PdxA"/>
</dbReference>
<dbReference type="Proteomes" id="UP000321638">
    <property type="component" value="Unassembled WGS sequence"/>
</dbReference>
<evidence type="ECO:0000256" key="5">
    <source>
        <dbReference type="ARBA" id="ARBA00023027"/>
    </source>
</evidence>
<feature type="binding site" evidence="7">
    <location>
        <position position="275"/>
    </location>
    <ligand>
        <name>a divalent metal cation</name>
        <dbReference type="ChEBI" id="CHEBI:60240"/>
        <note>ligand shared between dimeric partners</note>
    </ligand>
</feature>
<gene>
    <name evidence="7 9" type="primary">pdxA</name>
    <name evidence="9" type="ORF">FHP25_00830</name>
</gene>
<dbReference type="OrthoDB" id="9801783at2"/>
<comment type="pathway">
    <text evidence="7">Cofactor biosynthesis; pyridoxine 5'-phosphate biosynthesis; pyridoxine 5'-phosphate from D-erythrose 4-phosphate: step 4/5.</text>
</comment>
<comment type="miscellaneous">
    <text evidence="7">The active site is located at the dimer interface.</text>
</comment>
<dbReference type="Pfam" id="PF04166">
    <property type="entry name" value="PdxA"/>
    <property type="match status" value="1"/>
</dbReference>
<keyword evidence="7" id="KW-0460">Magnesium</keyword>
<dbReference type="AlphaFoldDB" id="A0A5C8PW60"/>
<comment type="subcellular location">
    <subcellularLocation>
        <location evidence="7">Cytoplasm</location>
    </subcellularLocation>
</comment>
<dbReference type="HAMAP" id="MF_00536">
    <property type="entry name" value="PdxA"/>
    <property type="match status" value="1"/>
</dbReference>
<dbReference type="GO" id="GO:0050570">
    <property type="term" value="F:4-hydroxythreonine-4-phosphate dehydrogenase activity"/>
    <property type="evidence" value="ECO:0007669"/>
    <property type="project" value="UniProtKB-UniRule"/>
</dbReference>
<comment type="catalytic activity">
    <reaction evidence="7">
        <text>4-(phosphooxy)-L-threonine + NAD(+) = 3-amino-2-oxopropyl phosphate + CO2 + NADH</text>
        <dbReference type="Rhea" id="RHEA:32275"/>
        <dbReference type="ChEBI" id="CHEBI:16526"/>
        <dbReference type="ChEBI" id="CHEBI:57279"/>
        <dbReference type="ChEBI" id="CHEBI:57540"/>
        <dbReference type="ChEBI" id="CHEBI:57945"/>
        <dbReference type="ChEBI" id="CHEBI:58452"/>
        <dbReference type="EC" id="1.1.1.262"/>
    </reaction>
</comment>
<dbReference type="GO" id="GO:0008615">
    <property type="term" value="P:pyridoxine biosynthetic process"/>
    <property type="evidence" value="ECO:0007669"/>
    <property type="project" value="UniProtKB-UniRule"/>
</dbReference>
<proteinExistence type="inferred from homology"/>
<dbReference type="GO" id="GO:0000287">
    <property type="term" value="F:magnesium ion binding"/>
    <property type="evidence" value="ECO:0007669"/>
    <property type="project" value="UniProtKB-UniRule"/>
</dbReference>
<evidence type="ECO:0000256" key="1">
    <source>
        <dbReference type="ARBA" id="ARBA00022490"/>
    </source>
</evidence>
<keyword evidence="2 7" id="KW-0479">Metal-binding</keyword>
<evidence type="ECO:0000313" key="9">
    <source>
        <dbReference type="EMBL" id="TXL82275.1"/>
    </source>
</evidence>
<dbReference type="GO" id="GO:0050897">
    <property type="term" value="F:cobalt ion binding"/>
    <property type="evidence" value="ECO:0007669"/>
    <property type="project" value="UniProtKB-UniRule"/>
</dbReference>
<sequence length="362" mass="37364">MSTAATLAPVAVTMGEPAGIGGELTLKAWLARRGARDAFFAIDDPDRLRRLARRLALDVPVAEIDAPAAAAAAFGNALPVLPQKLATPERPGQLDVRNAPAVIASIERAARFAGDGSAGAIVTNPIQKKTLQEAGFPHPGHTEFLAALGGTAGRPAEVVMMLACPGLRVVPVTIHVALRRALDLLSTDLIVRAGRIAADALRRDVGLASPRLAVAGLNPHAGEGGTMGEEDARIVAPAVAALRAAGIDATGPLPPDTMFHEAARARYDLALCMYHDQALIPLKTIDFAGGVNVTLGLPFIRTSPDHGTALDIAGTGTADPASFLAALDMAADMARRRASSSLPHAQHGGGGRRPEGEPTWSS</sequence>
<feature type="binding site" evidence="7">
    <location>
        <position position="301"/>
    </location>
    <ligand>
        <name>substrate</name>
    </ligand>
</feature>
<feature type="binding site" evidence="7">
    <location>
        <position position="175"/>
    </location>
    <ligand>
        <name>a divalent metal cation</name>
        <dbReference type="ChEBI" id="CHEBI:60240"/>
        <note>ligand shared between dimeric partners</note>
    </ligand>
</feature>
<keyword evidence="4 7" id="KW-0560">Oxidoreductase</keyword>
<feature type="region of interest" description="Disordered" evidence="8">
    <location>
        <begin position="336"/>
        <end position="362"/>
    </location>
</feature>
<keyword evidence="1 7" id="KW-0963">Cytoplasm</keyword>
<dbReference type="NCBIfam" id="TIGR00557">
    <property type="entry name" value="pdxA"/>
    <property type="match status" value="1"/>
</dbReference>
<dbReference type="RefSeq" id="WP_147844981.1">
    <property type="nucleotide sequence ID" value="NZ_VDUZ01000001.1"/>
</dbReference>
<dbReference type="NCBIfam" id="NF003699">
    <property type="entry name" value="PRK05312.1"/>
    <property type="match status" value="1"/>
</dbReference>
<organism evidence="9 10">
    <name type="scientific">Vineibacter terrae</name>
    <dbReference type="NCBI Taxonomy" id="2586908"/>
    <lineage>
        <taxon>Bacteria</taxon>
        <taxon>Pseudomonadati</taxon>
        <taxon>Pseudomonadota</taxon>
        <taxon>Alphaproteobacteria</taxon>
        <taxon>Hyphomicrobiales</taxon>
        <taxon>Vineibacter</taxon>
    </lineage>
</organism>
<keyword evidence="7" id="KW-0170">Cobalt</keyword>
<dbReference type="GO" id="GO:0042823">
    <property type="term" value="P:pyridoxal phosphate biosynthetic process"/>
    <property type="evidence" value="ECO:0007669"/>
    <property type="project" value="UniProtKB-UniRule"/>
</dbReference>
<dbReference type="InterPro" id="IPR005255">
    <property type="entry name" value="PdxA_fam"/>
</dbReference>
<protein>
    <recommendedName>
        <fullName evidence="7">4-hydroxythreonine-4-phosphate dehydrogenase</fullName>
        <ecNumber evidence="7">1.1.1.262</ecNumber>
    </recommendedName>
    <alternativeName>
        <fullName evidence="7">4-(phosphohydroxy)-L-threonine dehydrogenase</fullName>
    </alternativeName>
</protein>
<dbReference type="PANTHER" id="PTHR30004">
    <property type="entry name" value="4-HYDROXYTHREONINE-4-PHOSPHATE DEHYDROGENASE"/>
    <property type="match status" value="1"/>
</dbReference>
<comment type="subunit">
    <text evidence="7">Homodimer.</text>
</comment>
<accession>A0A5C8PW60</accession>
<feature type="binding site" evidence="7">
    <location>
        <position position="220"/>
    </location>
    <ligand>
        <name>a divalent metal cation</name>
        <dbReference type="ChEBI" id="CHEBI:60240"/>
        <note>ligand shared between dimeric partners</note>
    </ligand>
</feature>
<dbReference type="GO" id="GO:0051287">
    <property type="term" value="F:NAD binding"/>
    <property type="evidence" value="ECO:0007669"/>
    <property type="project" value="InterPro"/>
</dbReference>
<evidence type="ECO:0000256" key="7">
    <source>
        <dbReference type="HAMAP-Rule" id="MF_00536"/>
    </source>
</evidence>
<keyword evidence="6 7" id="KW-0664">Pyridoxine biosynthesis</keyword>
<feature type="binding site" evidence="7">
    <location>
        <position position="141"/>
    </location>
    <ligand>
        <name>substrate</name>
    </ligand>
</feature>
<dbReference type="GO" id="GO:0008270">
    <property type="term" value="F:zinc ion binding"/>
    <property type="evidence" value="ECO:0007669"/>
    <property type="project" value="UniProtKB-UniRule"/>
</dbReference>
<dbReference type="UniPathway" id="UPA00244">
    <property type="reaction ID" value="UER00312"/>
</dbReference>
<comment type="function">
    <text evidence="7">Catalyzes the NAD(P)-dependent oxidation of 4-(phosphooxy)-L-threonine (HTP) into 2-amino-3-oxo-4-(phosphooxy)butyric acid which spontaneously decarboxylates to form 3-amino-2-oxopropyl phosphate (AHAP).</text>
</comment>
<evidence type="ECO:0000256" key="2">
    <source>
        <dbReference type="ARBA" id="ARBA00022723"/>
    </source>
</evidence>
<dbReference type="Gene3D" id="3.40.718.10">
    <property type="entry name" value="Isopropylmalate Dehydrogenase"/>
    <property type="match status" value="1"/>
</dbReference>
<evidence type="ECO:0000256" key="3">
    <source>
        <dbReference type="ARBA" id="ARBA00022857"/>
    </source>
</evidence>
<comment type="cofactor">
    <cofactor evidence="7">
        <name>Zn(2+)</name>
        <dbReference type="ChEBI" id="CHEBI:29105"/>
    </cofactor>
    <cofactor evidence="7">
        <name>Mg(2+)</name>
        <dbReference type="ChEBI" id="CHEBI:18420"/>
    </cofactor>
    <cofactor evidence="7">
        <name>Co(2+)</name>
        <dbReference type="ChEBI" id="CHEBI:48828"/>
    </cofactor>
    <text evidence="7">Binds 1 divalent metal cation per subunit. Can use ions such as Zn(2+), Mg(2+) or Co(2+).</text>
</comment>
<keyword evidence="7" id="KW-0862">Zinc</keyword>
<reference evidence="9 10" key="1">
    <citation type="submission" date="2019-06" db="EMBL/GenBank/DDBJ databases">
        <title>New taxonomy in bacterial strain CC-CFT640, isolated from vineyard.</title>
        <authorList>
            <person name="Lin S.-Y."/>
            <person name="Tsai C.-F."/>
            <person name="Young C.-C."/>
        </authorList>
    </citation>
    <scope>NUCLEOTIDE SEQUENCE [LARGE SCALE GENOMIC DNA]</scope>
    <source>
        <strain evidence="9 10">CC-CFT640</strain>
    </source>
</reference>
<feature type="binding site" evidence="7">
    <location>
        <position position="142"/>
    </location>
    <ligand>
        <name>substrate</name>
    </ligand>
</feature>
<evidence type="ECO:0000256" key="6">
    <source>
        <dbReference type="ARBA" id="ARBA00023096"/>
    </source>
</evidence>
<feature type="binding site" evidence="7">
    <location>
        <position position="283"/>
    </location>
    <ligand>
        <name>substrate</name>
    </ligand>
</feature>
<name>A0A5C8PW60_9HYPH</name>
<dbReference type="EMBL" id="VDUZ01000001">
    <property type="protein sequence ID" value="TXL82275.1"/>
    <property type="molecule type" value="Genomic_DNA"/>
</dbReference>
<dbReference type="EC" id="1.1.1.262" evidence="7"/>